<gene>
    <name evidence="12" type="primary">MRD1</name>
    <name evidence="12" type="ORF">N0V91_009526</name>
</gene>
<dbReference type="OrthoDB" id="439639at2759"/>
<dbReference type="SUPFAM" id="SSF54928">
    <property type="entry name" value="RNA-binding domain, RBD"/>
    <property type="match status" value="4"/>
</dbReference>
<name>A0A9W8Z8Z4_9PLEO</name>
<proteinExistence type="inferred from homology"/>
<keyword evidence="5" id="KW-0677">Repeat</keyword>
<evidence type="ECO:0000313" key="12">
    <source>
        <dbReference type="EMBL" id="KAJ4399337.1"/>
    </source>
</evidence>
<accession>A0A9W8Z8Z4</accession>
<sequence>MESSRIFVRGLPPKFTEDDVRKHFAKFPVTDVKFFPHRRIGYVGYKTPDDAAKAVKYFNKTFIRMTKINVEIARPVSILTRLTPFKVLIIPQIADELLPKSRRQIKVEKAAPKSDDYFPPPKKENELKRKREEAEQDPKLKEFLEIYQPPSKTNIWTDGDAQIAAGTSTAIEEPVQDVIVPADESDDEYQVIAKKPKTVETPQEVAETEPVPAPTSVPVHAAEETPAADVDATMPDAPEVAAVDQPPTTDDDWLRTKTNRLLDLVEDDDVPVAPASAPTKPAAEKRDSPVATESQSVPPQPAAEHVAPAGPSEEDKIRETGRLYLRNLHFEVAEEDIRNQFSKYGSLDEVHVPLKKVDGKGKGFAFVQFKDPEDAVKAYDKNDSTIFQGRLLHIISAKAKKDTKLDEFEISKLPLKKQKEIRRKQDAVKATFNWNSLYLNADAVMSTLASRMGISKAELLDPTSSDAAVKQAHAETHIIQETKSYFAQHGVDLEVFKNSAKGDTAILVKNIPHSVTTDELRKTFEEHGKVTKFLMPPTGMTAIVEFSNSAEAKTAFMSLSYRKMKDSILYLEKAPKDLFREGFVAPAIQATSGDKTEAKLSATDLLEEAPEPDASNTATLYVRNLNFTTTTERLMELFKPLTGFRSARVKTKIDPKRGVLSMGFGFVEFDSPDAANAALRTLDGHDLEGHKLQIKASHKGADAAEERRKEDAAKKAASTKILIKNLPFEASKKEVRALFTPYGQLRSVRVPKKFDSSSRGFGFAEFTTKRDAVNAMNALKNTHLLGRRLVLAFAETESDDPEKELEKMQQKMGAQANKVALQKLTAGGRQKFNVAGNNDDLDE</sequence>
<dbReference type="InterPro" id="IPR000504">
    <property type="entry name" value="RRM_dom"/>
</dbReference>
<dbReference type="PROSITE" id="PS50102">
    <property type="entry name" value="RRM"/>
    <property type="match status" value="5"/>
</dbReference>
<feature type="domain" description="RRM" evidence="11">
    <location>
        <begin position="618"/>
        <end position="699"/>
    </location>
</feature>
<dbReference type="Pfam" id="PF00076">
    <property type="entry name" value="RRM_1"/>
    <property type="match status" value="5"/>
</dbReference>
<evidence type="ECO:0000256" key="4">
    <source>
        <dbReference type="ARBA" id="ARBA00022552"/>
    </source>
</evidence>
<evidence type="ECO:0000256" key="10">
    <source>
        <dbReference type="SAM" id="MobiDB-lite"/>
    </source>
</evidence>
<dbReference type="GO" id="GO:0005634">
    <property type="term" value="C:nucleus"/>
    <property type="evidence" value="ECO:0007669"/>
    <property type="project" value="UniProtKB-SubCell"/>
</dbReference>
<evidence type="ECO:0000256" key="1">
    <source>
        <dbReference type="ARBA" id="ARBA00004123"/>
    </source>
</evidence>
<evidence type="ECO:0000313" key="13">
    <source>
        <dbReference type="Proteomes" id="UP001140510"/>
    </source>
</evidence>
<dbReference type="InterPro" id="IPR035979">
    <property type="entry name" value="RBD_domain_sf"/>
</dbReference>
<keyword evidence="4" id="KW-0698">rRNA processing</keyword>
<keyword evidence="6 9" id="KW-0694">RNA-binding</keyword>
<dbReference type="GO" id="GO:0003723">
    <property type="term" value="F:RNA binding"/>
    <property type="evidence" value="ECO:0007669"/>
    <property type="project" value="UniProtKB-UniRule"/>
</dbReference>
<evidence type="ECO:0000256" key="6">
    <source>
        <dbReference type="ARBA" id="ARBA00022884"/>
    </source>
</evidence>
<dbReference type="SMART" id="SM00360">
    <property type="entry name" value="RRM"/>
    <property type="match status" value="5"/>
</dbReference>
<feature type="domain" description="RRM" evidence="11">
    <location>
        <begin position="4"/>
        <end position="75"/>
    </location>
</feature>
<dbReference type="AlphaFoldDB" id="A0A9W8Z8Z4"/>
<dbReference type="InterPro" id="IPR003954">
    <property type="entry name" value="RRM_euk-type"/>
</dbReference>
<dbReference type="FunFam" id="3.30.70.330:FF:000247">
    <property type="entry name" value="Multiple RNA-binding domain-containing protein 1"/>
    <property type="match status" value="1"/>
</dbReference>
<dbReference type="GO" id="GO:0006364">
    <property type="term" value="P:rRNA processing"/>
    <property type="evidence" value="ECO:0007669"/>
    <property type="project" value="UniProtKB-KW"/>
</dbReference>
<feature type="region of interest" description="Disordered" evidence="10">
    <location>
        <begin position="109"/>
        <end position="136"/>
    </location>
</feature>
<dbReference type="PANTHER" id="PTHR10352">
    <property type="entry name" value="EUKARYOTIC TRANSLATION INITIATION FACTOR 3 SUBUNIT G"/>
    <property type="match status" value="1"/>
</dbReference>
<protein>
    <recommendedName>
        <fullName evidence="3">Multiple RNA-binding domain-containing protein 1</fullName>
    </recommendedName>
</protein>
<feature type="domain" description="RRM" evidence="11">
    <location>
        <begin position="719"/>
        <end position="796"/>
    </location>
</feature>
<comment type="subcellular location">
    <subcellularLocation>
        <location evidence="1">Nucleus</location>
    </subcellularLocation>
</comment>
<comment type="caution">
    <text evidence="12">The sequence shown here is derived from an EMBL/GenBank/DDBJ whole genome shotgun (WGS) entry which is preliminary data.</text>
</comment>
<evidence type="ECO:0000256" key="5">
    <source>
        <dbReference type="ARBA" id="ARBA00022737"/>
    </source>
</evidence>
<dbReference type="InterPro" id="IPR012677">
    <property type="entry name" value="Nucleotide-bd_a/b_plait_sf"/>
</dbReference>
<evidence type="ECO:0000256" key="7">
    <source>
        <dbReference type="ARBA" id="ARBA00023242"/>
    </source>
</evidence>
<evidence type="ECO:0000259" key="11">
    <source>
        <dbReference type="PROSITE" id="PS50102"/>
    </source>
</evidence>
<evidence type="ECO:0000256" key="3">
    <source>
        <dbReference type="ARBA" id="ARBA00013428"/>
    </source>
</evidence>
<evidence type="ECO:0000256" key="9">
    <source>
        <dbReference type="PROSITE-ProRule" id="PRU00176"/>
    </source>
</evidence>
<comment type="similarity">
    <text evidence="2">Belongs to the RRM MRD1 family.</text>
</comment>
<feature type="region of interest" description="Disordered" evidence="10">
    <location>
        <begin position="195"/>
        <end position="315"/>
    </location>
</feature>
<dbReference type="Gene3D" id="3.30.70.330">
    <property type="match status" value="5"/>
</dbReference>
<reference evidence="12" key="1">
    <citation type="submission" date="2022-10" db="EMBL/GenBank/DDBJ databases">
        <title>Tapping the CABI collections for fungal endophytes: first genome assemblies for Collariella, Neodidymelliopsis, Ascochyta clinopodiicola, Didymella pomorum, Didymosphaeria variabile, Neocosmospora piperis and Neocucurbitaria cava.</title>
        <authorList>
            <person name="Hill R."/>
        </authorList>
    </citation>
    <scope>NUCLEOTIDE SEQUENCE</scope>
    <source>
        <strain evidence="12">IMI 355091</strain>
    </source>
</reference>
<dbReference type="SMART" id="SM00361">
    <property type="entry name" value="RRM_1"/>
    <property type="match status" value="1"/>
</dbReference>
<dbReference type="GO" id="GO:1990904">
    <property type="term" value="C:ribonucleoprotein complex"/>
    <property type="evidence" value="ECO:0007669"/>
    <property type="project" value="UniProtKB-KW"/>
</dbReference>
<dbReference type="EMBL" id="JAPEVA010000109">
    <property type="protein sequence ID" value="KAJ4399337.1"/>
    <property type="molecule type" value="Genomic_DNA"/>
</dbReference>
<dbReference type="Proteomes" id="UP001140510">
    <property type="component" value="Unassembled WGS sequence"/>
</dbReference>
<keyword evidence="7" id="KW-0539">Nucleus</keyword>
<feature type="domain" description="RRM" evidence="11">
    <location>
        <begin position="321"/>
        <end position="399"/>
    </location>
</feature>
<evidence type="ECO:0000256" key="2">
    <source>
        <dbReference type="ARBA" id="ARBA00008033"/>
    </source>
</evidence>
<keyword evidence="13" id="KW-1185">Reference proteome</keyword>
<keyword evidence="8" id="KW-0687">Ribonucleoprotein</keyword>
<feature type="domain" description="RRM" evidence="11">
    <location>
        <begin position="504"/>
        <end position="576"/>
    </location>
</feature>
<dbReference type="CDD" id="cd12320">
    <property type="entry name" value="RRM6_RBM19_RRM5_MRD1"/>
    <property type="match status" value="1"/>
</dbReference>
<evidence type="ECO:0000256" key="8">
    <source>
        <dbReference type="ARBA" id="ARBA00023274"/>
    </source>
</evidence>
<organism evidence="12 13">
    <name type="scientific">Didymella pomorum</name>
    <dbReference type="NCBI Taxonomy" id="749634"/>
    <lineage>
        <taxon>Eukaryota</taxon>
        <taxon>Fungi</taxon>
        <taxon>Dikarya</taxon>
        <taxon>Ascomycota</taxon>
        <taxon>Pezizomycotina</taxon>
        <taxon>Dothideomycetes</taxon>
        <taxon>Pleosporomycetidae</taxon>
        <taxon>Pleosporales</taxon>
        <taxon>Pleosporineae</taxon>
        <taxon>Didymellaceae</taxon>
        <taxon>Didymella</taxon>
    </lineage>
</organism>